<name>A0ABU8FAN0_9BACI</name>
<evidence type="ECO:0000256" key="1">
    <source>
        <dbReference type="ARBA" id="ARBA00001946"/>
    </source>
</evidence>
<dbReference type="InterPro" id="IPR020476">
    <property type="entry name" value="Nudix_hydrolase"/>
</dbReference>
<protein>
    <submittedName>
        <fullName evidence="5">NUDIX hydrolase</fullName>
        <ecNumber evidence="5">3.6.-.-</ecNumber>
    </submittedName>
</protein>
<dbReference type="EMBL" id="JBAWSY010000018">
    <property type="protein sequence ID" value="MEI4771325.1"/>
    <property type="molecule type" value="Genomic_DNA"/>
</dbReference>
<evidence type="ECO:0000313" key="5">
    <source>
        <dbReference type="EMBL" id="MEI4771325.1"/>
    </source>
</evidence>
<dbReference type="GO" id="GO:0016787">
    <property type="term" value="F:hydrolase activity"/>
    <property type="evidence" value="ECO:0007669"/>
    <property type="project" value="UniProtKB-KW"/>
</dbReference>
<dbReference type="PANTHER" id="PTHR43046:SF2">
    <property type="entry name" value="8-OXO-DGTP DIPHOSPHATASE-RELATED"/>
    <property type="match status" value="1"/>
</dbReference>
<dbReference type="InterPro" id="IPR015797">
    <property type="entry name" value="NUDIX_hydrolase-like_dom_sf"/>
</dbReference>
<evidence type="ECO:0000256" key="2">
    <source>
        <dbReference type="ARBA" id="ARBA00022801"/>
    </source>
</evidence>
<dbReference type="SUPFAM" id="SSF55811">
    <property type="entry name" value="Nudix"/>
    <property type="match status" value="1"/>
</dbReference>
<feature type="domain" description="Nudix hydrolase" evidence="4">
    <location>
        <begin position="3"/>
        <end position="132"/>
    </location>
</feature>
<dbReference type="PRINTS" id="PR00502">
    <property type="entry name" value="NUDIXFAMILY"/>
</dbReference>
<evidence type="ECO:0000256" key="3">
    <source>
        <dbReference type="RuleBase" id="RU003476"/>
    </source>
</evidence>
<dbReference type="InterPro" id="IPR000086">
    <property type="entry name" value="NUDIX_hydrolase_dom"/>
</dbReference>
<dbReference type="PANTHER" id="PTHR43046">
    <property type="entry name" value="GDP-MANNOSE MANNOSYL HYDROLASE"/>
    <property type="match status" value="1"/>
</dbReference>
<dbReference type="InterPro" id="IPR020084">
    <property type="entry name" value="NUDIX_hydrolase_CS"/>
</dbReference>
<keyword evidence="6" id="KW-1185">Reference proteome</keyword>
<comment type="caution">
    <text evidence="5">The sequence shown here is derived from an EMBL/GenBank/DDBJ whole genome shotgun (WGS) entry which is preliminary data.</text>
</comment>
<dbReference type="CDD" id="cd02883">
    <property type="entry name" value="NUDIX_Hydrolase"/>
    <property type="match status" value="1"/>
</dbReference>
<proteinExistence type="inferred from homology"/>
<comment type="similarity">
    <text evidence="3">Belongs to the Nudix hydrolase family.</text>
</comment>
<organism evidence="5 6">
    <name type="scientific">Psychrobacillus mangrovi</name>
    <dbReference type="NCBI Taxonomy" id="3117745"/>
    <lineage>
        <taxon>Bacteria</taxon>
        <taxon>Bacillati</taxon>
        <taxon>Bacillota</taxon>
        <taxon>Bacilli</taxon>
        <taxon>Bacillales</taxon>
        <taxon>Bacillaceae</taxon>
        <taxon>Psychrobacillus</taxon>
    </lineage>
</organism>
<dbReference type="PROSITE" id="PS00893">
    <property type="entry name" value="NUDIX_BOX"/>
    <property type="match status" value="1"/>
</dbReference>
<evidence type="ECO:0000313" key="6">
    <source>
        <dbReference type="Proteomes" id="UP001364890"/>
    </source>
</evidence>
<keyword evidence="2 3" id="KW-0378">Hydrolase</keyword>
<dbReference type="Proteomes" id="UP001364890">
    <property type="component" value="Unassembled WGS sequence"/>
</dbReference>
<sequence>MFVWRGAAGICINEQNEILMVLQAAPGEEKKWTVPSGTLEEGETFEKCCEREFWEETGFRVRTLENVHNKSGILSDYGISYKVDYFIVEIVSGEITIQDPDEFIHEIAWQPVEELSKLSLAYPEDVDIIQTVISMQKN</sequence>
<accession>A0ABU8FAN0</accession>
<gene>
    <name evidence="5" type="ORF">WAX74_16995</name>
</gene>
<dbReference type="Pfam" id="PF00293">
    <property type="entry name" value="NUDIX"/>
    <property type="match status" value="1"/>
</dbReference>
<dbReference type="PROSITE" id="PS51462">
    <property type="entry name" value="NUDIX"/>
    <property type="match status" value="1"/>
</dbReference>
<dbReference type="Gene3D" id="3.90.79.10">
    <property type="entry name" value="Nucleoside Triphosphate Pyrophosphohydrolase"/>
    <property type="match status" value="1"/>
</dbReference>
<evidence type="ECO:0000259" key="4">
    <source>
        <dbReference type="PROSITE" id="PS51462"/>
    </source>
</evidence>
<reference evidence="5 6" key="1">
    <citation type="submission" date="2024-01" db="EMBL/GenBank/DDBJ databases">
        <title>Seven novel Bacillus-like species.</title>
        <authorList>
            <person name="Liu G."/>
        </authorList>
    </citation>
    <scope>NUCLEOTIDE SEQUENCE [LARGE SCALE GENOMIC DNA]</scope>
    <source>
        <strain evidence="5 6">FJAT-51614</strain>
    </source>
</reference>
<comment type="cofactor">
    <cofactor evidence="1">
        <name>Mg(2+)</name>
        <dbReference type="ChEBI" id="CHEBI:18420"/>
    </cofactor>
</comment>
<dbReference type="EC" id="3.6.-.-" evidence="5"/>